<reference evidence="1" key="1">
    <citation type="submission" date="2014-05" db="EMBL/GenBank/DDBJ databases">
        <authorList>
            <person name="Chronopoulou M."/>
        </authorList>
    </citation>
    <scope>NUCLEOTIDE SEQUENCE</scope>
    <source>
        <tissue evidence="1">Whole organism</tissue>
    </source>
</reference>
<dbReference type="AlphaFoldDB" id="A0A0K2V4W5"/>
<sequence>MIYQIKLSLKCSFRIKHLVFTLYVHDLNCCYNIETNSIGNLKNHLPIEELRIPNYELLNIYNTFDRIPTSKKMEYVNDKTLLLDNEWNQRCE</sequence>
<proteinExistence type="predicted"/>
<name>A0A0K2V4W5_LEPSM</name>
<accession>A0A0K2V4W5</accession>
<evidence type="ECO:0000313" key="1">
    <source>
        <dbReference type="EMBL" id="CDW45001.1"/>
    </source>
</evidence>
<dbReference type="EMBL" id="HACA01027640">
    <property type="protein sequence ID" value="CDW45001.1"/>
    <property type="molecule type" value="Transcribed_RNA"/>
</dbReference>
<organism evidence="1">
    <name type="scientific">Lepeophtheirus salmonis</name>
    <name type="common">Salmon louse</name>
    <name type="synonym">Caligus salmonis</name>
    <dbReference type="NCBI Taxonomy" id="72036"/>
    <lineage>
        <taxon>Eukaryota</taxon>
        <taxon>Metazoa</taxon>
        <taxon>Ecdysozoa</taxon>
        <taxon>Arthropoda</taxon>
        <taxon>Crustacea</taxon>
        <taxon>Multicrustacea</taxon>
        <taxon>Hexanauplia</taxon>
        <taxon>Copepoda</taxon>
        <taxon>Siphonostomatoida</taxon>
        <taxon>Caligidae</taxon>
        <taxon>Lepeophtheirus</taxon>
    </lineage>
</organism>
<protein>
    <submittedName>
        <fullName evidence="1">Uncharacterized protein</fullName>
    </submittedName>
</protein>